<dbReference type="InterPro" id="IPR036388">
    <property type="entry name" value="WH-like_DNA-bd_sf"/>
</dbReference>
<dbReference type="SUPFAM" id="SSF53850">
    <property type="entry name" value="Periplasmic binding protein-like II"/>
    <property type="match status" value="1"/>
</dbReference>
<keyword evidence="2" id="KW-0805">Transcription regulation</keyword>
<dbReference type="InterPro" id="IPR036390">
    <property type="entry name" value="WH_DNA-bd_sf"/>
</dbReference>
<dbReference type="RefSeq" id="WP_132493498.1">
    <property type="nucleotide sequence ID" value="NZ_SMKW01000081.1"/>
</dbReference>
<dbReference type="InterPro" id="IPR000847">
    <property type="entry name" value="LysR_HTH_N"/>
</dbReference>
<reference evidence="6 7" key="1">
    <citation type="submission" date="2019-03" db="EMBL/GenBank/DDBJ databases">
        <title>Draft genome sequences of novel Actinobacteria.</title>
        <authorList>
            <person name="Sahin N."/>
            <person name="Ay H."/>
            <person name="Saygin H."/>
        </authorList>
    </citation>
    <scope>NUCLEOTIDE SEQUENCE [LARGE SCALE GENOMIC DNA]</scope>
    <source>
        <strain evidence="6 7">7K502</strain>
    </source>
</reference>
<dbReference type="FunFam" id="1.10.10.10:FF:000001">
    <property type="entry name" value="LysR family transcriptional regulator"/>
    <property type="match status" value="1"/>
</dbReference>
<dbReference type="OrthoDB" id="3461141at2"/>
<dbReference type="SUPFAM" id="SSF46785">
    <property type="entry name" value="Winged helix' DNA-binding domain"/>
    <property type="match status" value="1"/>
</dbReference>
<name>A0A4R4Y5U8_9PSEU</name>
<dbReference type="Gene3D" id="3.40.190.10">
    <property type="entry name" value="Periplasmic binding protein-like II"/>
    <property type="match status" value="2"/>
</dbReference>
<dbReference type="PANTHER" id="PTHR30346">
    <property type="entry name" value="TRANSCRIPTIONAL DUAL REGULATOR HCAR-RELATED"/>
    <property type="match status" value="1"/>
</dbReference>
<dbReference type="Gene3D" id="1.10.10.10">
    <property type="entry name" value="Winged helix-like DNA-binding domain superfamily/Winged helix DNA-binding domain"/>
    <property type="match status" value="1"/>
</dbReference>
<evidence type="ECO:0000256" key="3">
    <source>
        <dbReference type="ARBA" id="ARBA00023125"/>
    </source>
</evidence>
<accession>A0A4R4Y5U8</accession>
<evidence type="ECO:0000256" key="2">
    <source>
        <dbReference type="ARBA" id="ARBA00023015"/>
    </source>
</evidence>
<keyword evidence="4" id="KW-0804">Transcription</keyword>
<dbReference type="InterPro" id="IPR005119">
    <property type="entry name" value="LysR_subst-bd"/>
</dbReference>
<feature type="domain" description="HTH lysR-type" evidence="5">
    <location>
        <begin position="6"/>
        <end position="64"/>
    </location>
</feature>
<comment type="caution">
    <text evidence="6">The sequence shown here is derived from an EMBL/GenBank/DDBJ whole genome shotgun (WGS) entry which is preliminary data.</text>
</comment>
<dbReference type="GO" id="GO:0032993">
    <property type="term" value="C:protein-DNA complex"/>
    <property type="evidence" value="ECO:0007669"/>
    <property type="project" value="TreeGrafter"/>
</dbReference>
<dbReference type="GO" id="GO:0003700">
    <property type="term" value="F:DNA-binding transcription factor activity"/>
    <property type="evidence" value="ECO:0007669"/>
    <property type="project" value="InterPro"/>
</dbReference>
<dbReference type="PROSITE" id="PS50931">
    <property type="entry name" value="HTH_LYSR"/>
    <property type="match status" value="1"/>
</dbReference>
<dbReference type="AlphaFoldDB" id="A0A4R4Y5U8"/>
<dbReference type="Proteomes" id="UP000294947">
    <property type="component" value="Unassembled WGS sequence"/>
</dbReference>
<evidence type="ECO:0000256" key="1">
    <source>
        <dbReference type="ARBA" id="ARBA00009437"/>
    </source>
</evidence>
<dbReference type="CDD" id="cd08412">
    <property type="entry name" value="PBP2_PAO1_like"/>
    <property type="match status" value="1"/>
</dbReference>
<dbReference type="PANTHER" id="PTHR30346:SF0">
    <property type="entry name" value="HCA OPERON TRANSCRIPTIONAL ACTIVATOR HCAR"/>
    <property type="match status" value="1"/>
</dbReference>
<proteinExistence type="inferred from homology"/>
<evidence type="ECO:0000256" key="4">
    <source>
        <dbReference type="ARBA" id="ARBA00023163"/>
    </source>
</evidence>
<dbReference type="GO" id="GO:0003677">
    <property type="term" value="F:DNA binding"/>
    <property type="evidence" value="ECO:0007669"/>
    <property type="project" value="UniProtKB-KW"/>
</dbReference>
<protein>
    <submittedName>
        <fullName evidence="6">LysR family transcriptional regulator</fullName>
    </submittedName>
</protein>
<sequence length="303" mass="33533">MNEPAFTLVQLRYFEAAARHLSMTAASKELMVSQSAVSTAIAQLEKEMGVQFLLRHHARGLSLTTAGEAFYKRVLDFLAHGAELVEAARQSGTELVGTLTVGCFATLAPFRLPGLLAEFEARHPQVHVSLREGAHQALKSALRSGETELALLYGYDLDDDIDRQVVGTATPYALVSEDHRLAQRKNRKVSLQDLADEPMVLLDLPHSREYLQSILSNAGVEPRVRHRTTGYETVRAFVAHGHGFALLNQCPPAETTYSGARAVPLTLTDDVPSLEIVVASMRGVRLTRRAQEFRELCRTLYER</sequence>
<keyword evidence="7" id="KW-1185">Reference proteome</keyword>
<dbReference type="Pfam" id="PF00126">
    <property type="entry name" value="HTH_1"/>
    <property type="match status" value="1"/>
</dbReference>
<dbReference type="Pfam" id="PF03466">
    <property type="entry name" value="LysR_substrate"/>
    <property type="match status" value="1"/>
</dbReference>
<keyword evidence="3" id="KW-0238">DNA-binding</keyword>
<dbReference type="EMBL" id="SMKW01000081">
    <property type="protein sequence ID" value="TDD38949.1"/>
    <property type="molecule type" value="Genomic_DNA"/>
</dbReference>
<evidence type="ECO:0000259" key="5">
    <source>
        <dbReference type="PROSITE" id="PS50931"/>
    </source>
</evidence>
<gene>
    <name evidence="6" type="ORF">E1288_37860</name>
</gene>
<evidence type="ECO:0000313" key="7">
    <source>
        <dbReference type="Proteomes" id="UP000294947"/>
    </source>
</evidence>
<comment type="similarity">
    <text evidence="1">Belongs to the LysR transcriptional regulatory family.</text>
</comment>
<dbReference type="PRINTS" id="PR00039">
    <property type="entry name" value="HTHLYSR"/>
</dbReference>
<evidence type="ECO:0000313" key="6">
    <source>
        <dbReference type="EMBL" id="TDD38949.1"/>
    </source>
</evidence>
<organism evidence="6 7">
    <name type="scientific">Saccharopolyspora elongata</name>
    <dbReference type="NCBI Taxonomy" id="2530387"/>
    <lineage>
        <taxon>Bacteria</taxon>
        <taxon>Bacillati</taxon>
        <taxon>Actinomycetota</taxon>
        <taxon>Actinomycetes</taxon>
        <taxon>Pseudonocardiales</taxon>
        <taxon>Pseudonocardiaceae</taxon>
        <taxon>Saccharopolyspora</taxon>
    </lineage>
</organism>